<dbReference type="SUPFAM" id="SSF64268">
    <property type="entry name" value="PX domain"/>
    <property type="match status" value="1"/>
</dbReference>
<accession>A0AAD5ULM9</accession>
<keyword evidence="2" id="KW-1133">Transmembrane helix</keyword>
<dbReference type="PROSITE" id="PS51207">
    <property type="entry name" value="PXA"/>
    <property type="match status" value="1"/>
</dbReference>
<evidence type="ECO:0000256" key="1">
    <source>
        <dbReference type="ARBA" id="ARBA00010883"/>
    </source>
</evidence>
<comment type="caution">
    <text evidence="4">The sequence shown here is derived from an EMBL/GenBank/DDBJ whole genome shotgun (WGS) entry which is preliminary data.</text>
</comment>
<dbReference type="InterPro" id="IPR003114">
    <property type="entry name" value="Phox_assoc"/>
</dbReference>
<evidence type="ECO:0000256" key="2">
    <source>
        <dbReference type="SAM" id="Phobius"/>
    </source>
</evidence>
<reference evidence="4" key="1">
    <citation type="submission" date="2020-05" db="EMBL/GenBank/DDBJ databases">
        <title>Phylogenomic resolution of chytrid fungi.</title>
        <authorList>
            <person name="Stajich J.E."/>
            <person name="Amses K."/>
            <person name="Simmons R."/>
            <person name="Seto K."/>
            <person name="Myers J."/>
            <person name="Bonds A."/>
            <person name="Quandt C.A."/>
            <person name="Barry K."/>
            <person name="Liu P."/>
            <person name="Grigoriev I."/>
            <person name="Longcore J.E."/>
            <person name="James T.Y."/>
        </authorList>
    </citation>
    <scope>NUCLEOTIDE SEQUENCE</scope>
    <source>
        <strain evidence="4">PLAUS21</strain>
    </source>
</reference>
<dbReference type="Pfam" id="PF08628">
    <property type="entry name" value="Nexin_C"/>
    <property type="match status" value="1"/>
</dbReference>
<dbReference type="InterPro" id="IPR013937">
    <property type="entry name" value="Sorting_nexin_C"/>
</dbReference>
<keyword evidence="2" id="KW-0472">Membrane</keyword>
<dbReference type="Gene3D" id="3.30.1520.10">
    <property type="entry name" value="Phox-like domain"/>
    <property type="match status" value="1"/>
</dbReference>
<evidence type="ECO:0000313" key="4">
    <source>
        <dbReference type="EMBL" id="KAJ3261558.1"/>
    </source>
</evidence>
<dbReference type="Proteomes" id="UP001210925">
    <property type="component" value="Unassembled WGS sequence"/>
</dbReference>
<dbReference type="Pfam" id="PF02194">
    <property type="entry name" value="PXA"/>
    <property type="match status" value="1"/>
</dbReference>
<proteinExistence type="inferred from homology"/>
<evidence type="ECO:0000313" key="5">
    <source>
        <dbReference type="Proteomes" id="UP001210925"/>
    </source>
</evidence>
<gene>
    <name evidence="4" type="primary">MDM1_2</name>
    <name evidence="4" type="ORF">HK103_005396</name>
</gene>
<evidence type="ECO:0000259" key="3">
    <source>
        <dbReference type="PROSITE" id="PS51207"/>
    </source>
</evidence>
<name>A0AAD5ULM9_9FUNG</name>
<sequence>MTTLEKLLETVDWRIALGIMPFVYLMPWTFFTVLLVISAFLLGILFEEANVQDGGGIALISQHYQARIQPINEEANAKFKESIENRVLYPRPEAVSPELEAVLNKFISNIVRDFINGWYNNFNVSKKTDFPDAIQSALFDSFVTLGNSARKINPTNLILSTMESVIQHVKEYREFDMSGLDMQDYLKMKPESRFNRFNSRKAVVDHLCEQSMKLIIHILPRADRNSPALFAIVQEIVATTVLLPIIDKITNPDFINESLLNALKKKTEQTKTVQSQGKTSLNQIIENEGNLFDFQSFLNDENLFKLNLFIDIQEARKMDKLQDIVIKIKNDEYGKQLLTILVQLNIEDLGLEELALLEKNIVATLDIQADLFVAQRSVKMDVDITKENSEYYPGSVDRARFLNGIISNLESILLDIGSQMGSSDAEALSQLVESKLSTQSQLEEFRELLVQEQESPLQKKLFDIHGAKLSVTLEDITKSKKESSIMSLGFMNTISQNFEINVVTDFNNWTVVKSEGDFEQLSKTLNNHFARIQPLKPDVKGFISKTSEGEYQAKAQEFSTFLQQLNGDPVVKHSIEFISFLQPVEVKKLAMKKSSSWIDPNISMKKVLSSASIGIGSALKRVTEATTVTESPISMEGKPEVDEQLSDSVDRHLGSNGSSQTPLALEDFDEDEIVFNSSISKEDLNIILDVTFTTIEELFSLNQSNQWMRQQSLHLIKVVLKRMFGKKLSSAITSKLDQASTGSSICTTIDSLTENLWPDGRPWGSGPQIPPKTTYETERIKHQLFCLINKQEGMQRSEEFEKAVVSIQNLLGNVNTTKGLLRGFFLVQNQHLSAGLCCEIIESIVNMITSN</sequence>
<keyword evidence="5" id="KW-1185">Reference proteome</keyword>
<dbReference type="SMART" id="SM00313">
    <property type="entry name" value="PXA"/>
    <property type="match status" value="1"/>
</dbReference>
<dbReference type="InterPro" id="IPR036871">
    <property type="entry name" value="PX_dom_sf"/>
</dbReference>
<keyword evidence="2" id="KW-0812">Transmembrane</keyword>
<feature type="transmembrane region" description="Helical" evidence="2">
    <location>
        <begin position="21"/>
        <end position="46"/>
    </location>
</feature>
<protein>
    <submittedName>
        <fullName evidence="4">Intermediate filament protein</fullName>
    </submittedName>
</protein>
<feature type="domain" description="PXA" evidence="3">
    <location>
        <begin position="96"/>
        <end position="267"/>
    </location>
</feature>
<dbReference type="GO" id="GO:0035091">
    <property type="term" value="F:phosphatidylinositol binding"/>
    <property type="evidence" value="ECO:0007669"/>
    <property type="project" value="InterPro"/>
</dbReference>
<organism evidence="4 5">
    <name type="scientific">Boothiomyces macroporosus</name>
    <dbReference type="NCBI Taxonomy" id="261099"/>
    <lineage>
        <taxon>Eukaryota</taxon>
        <taxon>Fungi</taxon>
        <taxon>Fungi incertae sedis</taxon>
        <taxon>Chytridiomycota</taxon>
        <taxon>Chytridiomycota incertae sedis</taxon>
        <taxon>Chytridiomycetes</taxon>
        <taxon>Rhizophydiales</taxon>
        <taxon>Terramycetaceae</taxon>
        <taxon>Boothiomyces</taxon>
    </lineage>
</organism>
<dbReference type="PANTHER" id="PTHR22775:SF3">
    <property type="entry name" value="SORTING NEXIN-13"/>
    <property type="match status" value="1"/>
</dbReference>
<dbReference type="PANTHER" id="PTHR22775">
    <property type="entry name" value="SORTING NEXIN"/>
    <property type="match status" value="1"/>
</dbReference>
<dbReference type="AlphaFoldDB" id="A0AAD5ULM9"/>
<dbReference type="Pfam" id="PF00787">
    <property type="entry name" value="PX"/>
    <property type="match status" value="1"/>
</dbReference>
<dbReference type="CDD" id="cd06093">
    <property type="entry name" value="PX_domain"/>
    <property type="match status" value="1"/>
</dbReference>
<dbReference type="InterPro" id="IPR001683">
    <property type="entry name" value="PX_dom"/>
</dbReference>
<comment type="similarity">
    <text evidence="1">Belongs to the sorting nexin family.</text>
</comment>
<dbReference type="EMBL" id="JADGKB010000005">
    <property type="protein sequence ID" value="KAJ3261558.1"/>
    <property type="molecule type" value="Genomic_DNA"/>
</dbReference>